<dbReference type="PROSITE" id="PS01124">
    <property type="entry name" value="HTH_ARAC_FAMILY_2"/>
    <property type="match status" value="1"/>
</dbReference>
<dbReference type="SUPFAM" id="SSF46689">
    <property type="entry name" value="Homeodomain-like"/>
    <property type="match status" value="2"/>
</dbReference>
<evidence type="ECO:0000256" key="3">
    <source>
        <dbReference type="ARBA" id="ARBA00023163"/>
    </source>
</evidence>
<keyword evidence="1" id="KW-0805">Transcription regulation</keyword>
<dbReference type="GO" id="GO:0003700">
    <property type="term" value="F:DNA-binding transcription factor activity"/>
    <property type="evidence" value="ECO:0007669"/>
    <property type="project" value="InterPro"/>
</dbReference>
<dbReference type="PANTHER" id="PTHR46796:SF7">
    <property type="entry name" value="ARAC FAMILY TRANSCRIPTIONAL REGULATOR"/>
    <property type="match status" value="1"/>
</dbReference>
<evidence type="ECO:0000259" key="5">
    <source>
        <dbReference type="PROSITE" id="PS01124"/>
    </source>
</evidence>
<dbReference type="AlphaFoldDB" id="A0A4D8RDD5"/>
<dbReference type="Gene3D" id="1.10.10.60">
    <property type="entry name" value="Homeodomain-like"/>
    <property type="match status" value="2"/>
</dbReference>
<feature type="domain" description="HTH araC/xylS-type" evidence="5">
    <location>
        <begin position="209"/>
        <end position="307"/>
    </location>
</feature>
<evidence type="ECO:0000313" key="7">
    <source>
        <dbReference type="Proteomes" id="UP000298693"/>
    </source>
</evidence>
<protein>
    <submittedName>
        <fullName evidence="6">AraC family transcriptional regulator</fullName>
    </submittedName>
</protein>
<dbReference type="GO" id="GO:0043565">
    <property type="term" value="F:sequence-specific DNA binding"/>
    <property type="evidence" value="ECO:0007669"/>
    <property type="project" value="InterPro"/>
</dbReference>
<accession>A0A4D8RDD5</accession>
<keyword evidence="6" id="KW-0614">Plasmid</keyword>
<dbReference type="PROSITE" id="PS00041">
    <property type="entry name" value="HTH_ARAC_FAMILY_1"/>
    <property type="match status" value="1"/>
</dbReference>
<dbReference type="Pfam" id="PF12833">
    <property type="entry name" value="HTH_18"/>
    <property type="match status" value="1"/>
</dbReference>
<gene>
    <name evidence="6" type="ORF">D3869_29215</name>
</gene>
<keyword evidence="2" id="KW-0238">DNA-binding</keyword>
<dbReference type="Pfam" id="PF12852">
    <property type="entry name" value="Cupin_6"/>
    <property type="match status" value="1"/>
</dbReference>
<dbReference type="SMART" id="SM00342">
    <property type="entry name" value="HTH_ARAC"/>
    <property type="match status" value="1"/>
</dbReference>
<feature type="compositionally biased region" description="Low complexity" evidence="4">
    <location>
        <begin position="327"/>
        <end position="337"/>
    </location>
</feature>
<dbReference type="PANTHER" id="PTHR46796">
    <property type="entry name" value="HTH-TYPE TRANSCRIPTIONAL ACTIVATOR RHAS-RELATED"/>
    <property type="match status" value="1"/>
</dbReference>
<evidence type="ECO:0000256" key="1">
    <source>
        <dbReference type="ARBA" id="ARBA00023015"/>
    </source>
</evidence>
<dbReference type="InterPro" id="IPR018060">
    <property type="entry name" value="HTH_AraC"/>
</dbReference>
<dbReference type="Proteomes" id="UP000298693">
    <property type="component" value="Plasmid p3"/>
</dbReference>
<organism evidence="6 7">
    <name type="scientific">Azospirillum brasilense</name>
    <dbReference type="NCBI Taxonomy" id="192"/>
    <lineage>
        <taxon>Bacteria</taxon>
        <taxon>Pseudomonadati</taxon>
        <taxon>Pseudomonadota</taxon>
        <taxon>Alphaproteobacteria</taxon>
        <taxon>Rhodospirillales</taxon>
        <taxon>Azospirillaceae</taxon>
        <taxon>Azospirillum</taxon>
    </lineage>
</organism>
<keyword evidence="3" id="KW-0804">Transcription</keyword>
<feature type="region of interest" description="Disordered" evidence="4">
    <location>
        <begin position="300"/>
        <end position="344"/>
    </location>
</feature>
<evidence type="ECO:0000256" key="2">
    <source>
        <dbReference type="ARBA" id="ARBA00023125"/>
    </source>
</evidence>
<proteinExistence type="predicted"/>
<name>A0A4D8RDD5_AZOBR</name>
<geneLocation type="plasmid" evidence="6">
    <name>p3</name>
</geneLocation>
<dbReference type="InterPro" id="IPR009057">
    <property type="entry name" value="Homeodomain-like_sf"/>
</dbReference>
<reference evidence="6 7" key="1">
    <citation type="submission" date="2018-09" db="EMBL/GenBank/DDBJ databases">
        <title>Whole genome based analysis of evolution and adaptive divergence in Indian and Brazilian strains of Azospirillum brasilense.</title>
        <authorList>
            <person name="Singh C."/>
            <person name="Tripathi A.K."/>
        </authorList>
    </citation>
    <scope>NUCLEOTIDE SEQUENCE [LARGE SCALE GENOMIC DNA]</scope>
    <source>
        <strain evidence="6 7">MTCC4039</strain>
        <plasmid evidence="6 7">p3</plasmid>
    </source>
</reference>
<dbReference type="InterPro" id="IPR050204">
    <property type="entry name" value="AraC_XylS_family_regulators"/>
</dbReference>
<evidence type="ECO:0000256" key="4">
    <source>
        <dbReference type="SAM" id="MobiDB-lite"/>
    </source>
</evidence>
<dbReference type="EMBL" id="CP032349">
    <property type="protein sequence ID" value="QCO19340.1"/>
    <property type="molecule type" value="Genomic_DNA"/>
</dbReference>
<dbReference type="InterPro" id="IPR032783">
    <property type="entry name" value="AraC_lig"/>
</dbReference>
<dbReference type="InterPro" id="IPR018062">
    <property type="entry name" value="HTH_AraC-typ_CS"/>
</dbReference>
<evidence type="ECO:0000313" key="6">
    <source>
        <dbReference type="EMBL" id="QCO19340.1"/>
    </source>
</evidence>
<sequence length="344" mass="36428">MILSRSSWNEADPLSDVLHVLSPRISRLTRLEASDDWSLEFPALDRLKFVALLKGASWLILPGRPPWLMGAGDVCLIGRTPYAVASDPALPRADGQSLFGIPGRDTVQLGGSDTISIGGSVSFADGNAEFLLDRLPDVLLIPRSSPGSGAVSTILTLLRDEMERAHLGRGVVTARLADVLLIEAIRAHAADGEAVGMGWLTALSDPRLGRALRAIHDDVARPWTVAQLASVANMSRAAFSAQFTRHVGQPPLAYVRAWRLTLARAALGQRHTDVASIASKVGYSSQSAFGHAFRRSFGVSPGGGAKARAGRAPTDEAGMSGAEGAPVVSVRSSVSARATRRRHP</sequence>